<dbReference type="EMBL" id="GBXM01052309">
    <property type="protein sequence ID" value="JAH56268.1"/>
    <property type="molecule type" value="Transcribed_RNA"/>
</dbReference>
<protein>
    <submittedName>
        <fullName evidence="1">Uncharacterized protein</fullName>
    </submittedName>
</protein>
<proteinExistence type="predicted"/>
<reference evidence="1" key="1">
    <citation type="submission" date="2014-11" db="EMBL/GenBank/DDBJ databases">
        <authorList>
            <person name="Amaro Gonzalez C."/>
        </authorList>
    </citation>
    <scope>NUCLEOTIDE SEQUENCE</scope>
</reference>
<evidence type="ECO:0000313" key="1">
    <source>
        <dbReference type="EMBL" id="JAH56268.1"/>
    </source>
</evidence>
<reference evidence="1" key="2">
    <citation type="journal article" date="2015" name="Fish Shellfish Immunol.">
        <title>Early steps in the European eel (Anguilla anguilla)-Vibrio vulnificus interaction in the gills: Role of the RtxA13 toxin.</title>
        <authorList>
            <person name="Callol A."/>
            <person name="Pajuelo D."/>
            <person name="Ebbesson L."/>
            <person name="Teles M."/>
            <person name="MacKenzie S."/>
            <person name="Amaro C."/>
        </authorList>
    </citation>
    <scope>NUCLEOTIDE SEQUENCE</scope>
</reference>
<accession>A0A0E9TU80</accession>
<name>A0A0E9TU80_ANGAN</name>
<organism evidence="1">
    <name type="scientific">Anguilla anguilla</name>
    <name type="common">European freshwater eel</name>
    <name type="synonym">Muraena anguilla</name>
    <dbReference type="NCBI Taxonomy" id="7936"/>
    <lineage>
        <taxon>Eukaryota</taxon>
        <taxon>Metazoa</taxon>
        <taxon>Chordata</taxon>
        <taxon>Craniata</taxon>
        <taxon>Vertebrata</taxon>
        <taxon>Euteleostomi</taxon>
        <taxon>Actinopterygii</taxon>
        <taxon>Neopterygii</taxon>
        <taxon>Teleostei</taxon>
        <taxon>Anguilliformes</taxon>
        <taxon>Anguillidae</taxon>
        <taxon>Anguilla</taxon>
    </lineage>
</organism>
<dbReference type="AlphaFoldDB" id="A0A0E9TU80"/>
<sequence>MTSQNKNKKSILDYHLPTSVKRRDVNKI</sequence>